<evidence type="ECO:0000313" key="2">
    <source>
        <dbReference type="Proteomes" id="UP000580043"/>
    </source>
</evidence>
<keyword evidence="2" id="KW-1185">Reference proteome</keyword>
<evidence type="ECO:0000313" key="1">
    <source>
        <dbReference type="EMBL" id="NML28980.1"/>
    </source>
</evidence>
<dbReference type="Pfam" id="PF19653">
    <property type="entry name" value="DUF6156"/>
    <property type="match status" value="1"/>
</dbReference>
<dbReference type="AlphaFoldDB" id="A0A848GC61"/>
<protein>
    <recommendedName>
        <fullName evidence="3">RHS repeat protein</fullName>
    </recommendedName>
</protein>
<gene>
    <name evidence="1" type="ORF">HHL15_24830</name>
</gene>
<proteinExistence type="predicted"/>
<name>A0A848GC61_9RHOO</name>
<accession>A0A848GC61</accession>
<comment type="caution">
    <text evidence="1">The sequence shown here is derived from an EMBL/GenBank/DDBJ whole genome shotgun (WGS) entry which is preliminary data.</text>
</comment>
<dbReference type="Proteomes" id="UP000580043">
    <property type="component" value="Unassembled WGS sequence"/>
</dbReference>
<evidence type="ECO:0008006" key="3">
    <source>
        <dbReference type="Google" id="ProtNLM"/>
    </source>
</evidence>
<organism evidence="1 2">
    <name type="scientific">Zoogloea dura</name>
    <dbReference type="NCBI Taxonomy" id="2728840"/>
    <lineage>
        <taxon>Bacteria</taxon>
        <taxon>Pseudomonadati</taxon>
        <taxon>Pseudomonadota</taxon>
        <taxon>Betaproteobacteria</taxon>
        <taxon>Rhodocyclales</taxon>
        <taxon>Zoogloeaceae</taxon>
        <taxon>Zoogloea</taxon>
    </lineage>
</organism>
<sequence>MTTHAPATLRHFVTYTGVSLPLRLTTPLEASDLQNRITFYRAYYNAQDQLTDVEKVVYGEIESSHHYLYHANGTLQQARIVVVADEETTLMTFAEDGTLLSTETIA</sequence>
<dbReference type="InterPro" id="IPR046154">
    <property type="entry name" value="DUF6156"/>
</dbReference>
<reference evidence="1 2" key="1">
    <citation type="submission" date="2020-04" db="EMBL/GenBank/DDBJ databases">
        <title>Zoogloea sp. G-4-1-14 isolated from soil.</title>
        <authorList>
            <person name="Dahal R.H."/>
        </authorList>
    </citation>
    <scope>NUCLEOTIDE SEQUENCE [LARGE SCALE GENOMIC DNA]</scope>
    <source>
        <strain evidence="1 2">G-4-1-14</strain>
    </source>
</reference>
<dbReference type="EMBL" id="JABBGA010000042">
    <property type="protein sequence ID" value="NML28980.1"/>
    <property type="molecule type" value="Genomic_DNA"/>
</dbReference>
<dbReference type="RefSeq" id="WP_169148479.1">
    <property type="nucleotide sequence ID" value="NZ_JABBGA010000042.1"/>
</dbReference>